<dbReference type="AlphaFoldDB" id="A0A841REG8"/>
<sequence>MKKTLLLVMAGMFTLTSLFAGGSQETGASEDKAVLTVLLDSTDGWVRNFNPYTSGAKQFTHGFTYEYMALYDPLNSNRETLWLAEDIISEPDLKTLTVKVRKGVKWSDGEDFTADDVVFTYEMGKNFPELDRNGYWGDNGKILSIVALDDYTVQFNMRKQNRFHRIDMFNEVQIVPEHIWASVKDPSSYVLETPVCTGPFSEVIEFTPEMIVMGRNPYYWKADDLEIDEVRMPQFNDNASALALLETGQVDWAHIFIPDIEKTYIKGDPHRKYWYGLNDGVRIAFNYMTKHEGNNKAFHNVDFKRAFSMAIDRQGIIDSAVFGYLDSAVPPVTGLPPALWDYKNPAAEEIKDKYTRYDLDAAKALLDKAGFVDSNGDGWVENPDGSEIKFEIISPAGWTDWNDGAAISAEGLRAIGINATANAQDLGMVIETWETGDHDVLYTAYGKSGNPWKFYFDTIGDQSRVLTQTWWSITQTNYVNDELSALIDRMPLAGDKEVKEISDKIEMHFAENMINIPLFYNGLWYVYNDSRFTGWSTPDNPVCEPALADNDMKLLHMLQLKPVKK</sequence>
<dbReference type="Gene3D" id="3.40.190.10">
    <property type="entry name" value="Periplasmic binding protein-like II"/>
    <property type="match status" value="1"/>
</dbReference>
<keyword evidence="3 4" id="KW-0732">Signal</keyword>
<reference evidence="6 7" key="1">
    <citation type="submission" date="2020-08" db="EMBL/GenBank/DDBJ databases">
        <title>Genomic Encyclopedia of Type Strains, Phase IV (KMG-IV): sequencing the most valuable type-strain genomes for metagenomic binning, comparative biology and taxonomic classification.</title>
        <authorList>
            <person name="Goeker M."/>
        </authorList>
    </citation>
    <scope>NUCLEOTIDE SEQUENCE [LARGE SCALE GENOMIC DNA]</scope>
    <source>
        <strain evidence="6 7">DSM 2461</strain>
    </source>
</reference>
<keyword evidence="7" id="KW-1185">Reference proteome</keyword>
<dbReference type="SUPFAM" id="SSF53850">
    <property type="entry name" value="Periplasmic binding protein-like II"/>
    <property type="match status" value="1"/>
</dbReference>
<dbReference type="PANTHER" id="PTHR30290:SF9">
    <property type="entry name" value="OLIGOPEPTIDE-BINDING PROTEIN APPA"/>
    <property type="match status" value="1"/>
</dbReference>
<dbReference type="Proteomes" id="UP000587760">
    <property type="component" value="Unassembled WGS sequence"/>
</dbReference>
<dbReference type="GO" id="GO:1904680">
    <property type="term" value="F:peptide transmembrane transporter activity"/>
    <property type="evidence" value="ECO:0007669"/>
    <property type="project" value="TreeGrafter"/>
</dbReference>
<dbReference type="Gene3D" id="3.90.76.10">
    <property type="entry name" value="Dipeptide-binding Protein, Domain 1"/>
    <property type="match status" value="1"/>
</dbReference>
<evidence type="ECO:0000256" key="4">
    <source>
        <dbReference type="SAM" id="SignalP"/>
    </source>
</evidence>
<keyword evidence="2" id="KW-0813">Transport</keyword>
<dbReference type="CDD" id="cd08509">
    <property type="entry name" value="PBP2_TmCBP_oligosaccharides_like"/>
    <property type="match status" value="1"/>
</dbReference>
<dbReference type="RefSeq" id="WP_184747846.1">
    <property type="nucleotide sequence ID" value="NZ_JACHGJ010000007.1"/>
</dbReference>
<dbReference type="PIRSF" id="PIRSF002741">
    <property type="entry name" value="MppA"/>
    <property type="match status" value="1"/>
</dbReference>
<evidence type="ECO:0000256" key="3">
    <source>
        <dbReference type="ARBA" id="ARBA00022729"/>
    </source>
</evidence>
<dbReference type="Pfam" id="PF00496">
    <property type="entry name" value="SBP_bac_5"/>
    <property type="match status" value="1"/>
</dbReference>
<organism evidence="6 7">
    <name type="scientific">Spirochaeta isovalerica</name>
    <dbReference type="NCBI Taxonomy" id="150"/>
    <lineage>
        <taxon>Bacteria</taxon>
        <taxon>Pseudomonadati</taxon>
        <taxon>Spirochaetota</taxon>
        <taxon>Spirochaetia</taxon>
        <taxon>Spirochaetales</taxon>
        <taxon>Spirochaetaceae</taxon>
        <taxon>Spirochaeta</taxon>
    </lineage>
</organism>
<dbReference type="EMBL" id="JACHGJ010000007">
    <property type="protein sequence ID" value="MBB6481607.1"/>
    <property type="molecule type" value="Genomic_DNA"/>
</dbReference>
<feature type="domain" description="Solute-binding protein family 5" evidence="5">
    <location>
        <begin position="82"/>
        <end position="460"/>
    </location>
</feature>
<dbReference type="InterPro" id="IPR023765">
    <property type="entry name" value="SBP_5_CS"/>
</dbReference>
<dbReference type="InterPro" id="IPR000914">
    <property type="entry name" value="SBP_5_dom"/>
</dbReference>
<dbReference type="Gene3D" id="3.10.105.10">
    <property type="entry name" value="Dipeptide-binding Protein, Domain 3"/>
    <property type="match status" value="1"/>
</dbReference>
<evidence type="ECO:0000313" key="6">
    <source>
        <dbReference type="EMBL" id="MBB6481607.1"/>
    </source>
</evidence>
<dbReference type="PROSITE" id="PS01040">
    <property type="entry name" value="SBP_BACTERIAL_5"/>
    <property type="match status" value="1"/>
</dbReference>
<dbReference type="PANTHER" id="PTHR30290">
    <property type="entry name" value="PERIPLASMIC BINDING COMPONENT OF ABC TRANSPORTER"/>
    <property type="match status" value="1"/>
</dbReference>
<evidence type="ECO:0000256" key="1">
    <source>
        <dbReference type="ARBA" id="ARBA00005695"/>
    </source>
</evidence>
<feature type="signal peptide" evidence="4">
    <location>
        <begin position="1"/>
        <end position="20"/>
    </location>
</feature>
<evidence type="ECO:0000259" key="5">
    <source>
        <dbReference type="Pfam" id="PF00496"/>
    </source>
</evidence>
<gene>
    <name evidence="6" type="ORF">HNR50_003287</name>
</gene>
<dbReference type="InterPro" id="IPR039424">
    <property type="entry name" value="SBP_5"/>
</dbReference>
<comment type="caution">
    <text evidence="6">The sequence shown here is derived from an EMBL/GenBank/DDBJ whole genome shotgun (WGS) entry which is preliminary data.</text>
</comment>
<dbReference type="GO" id="GO:0015833">
    <property type="term" value="P:peptide transport"/>
    <property type="evidence" value="ECO:0007669"/>
    <property type="project" value="TreeGrafter"/>
</dbReference>
<dbReference type="GO" id="GO:0030288">
    <property type="term" value="C:outer membrane-bounded periplasmic space"/>
    <property type="evidence" value="ECO:0007669"/>
    <property type="project" value="UniProtKB-ARBA"/>
</dbReference>
<name>A0A841REG8_9SPIO</name>
<accession>A0A841REG8</accession>
<dbReference type="GO" id="GO:0043190">
    <property type="term" value="C:ATP-binding cassette (ABC) transporter complex"/>
    <property type="evidence" value="ECO:0007669"/>
    <property type="project" value="InterPro"/>
</dbReference>
<proteinExistence type="inferred from homology"/>
<protein>
    <submittedName>
        <fullName evidence="6">Peptide/nickel transport system substrate-binding protein</fullName>
    </submittedName>
</protein>
<feature type="chain" id="PRO_5032348793" evidence="4">
    <location>
        <begin position="21"/>
        <end position="565"/>
    </location>
</feature>
<dbReference type="InterPro" id="IPR030678">
    <property type="entry name" value="Peptide/Ni-bd"/>
</dbReference>
<comment type="similarity">
    <text evidence="1">Belongs to the bacterial solute-binding protein 5 family.</text>
</comment>
<evidence type="ECO:0000313" key="7">
    <source>
        <dbReference type="Proteomes" id="UP000587760"/>
    </source>
</evidence>
<evidence type="ECO:0000256" key="2">
    <source>
        <dbReference type="ARBA" id="ARBA00022448"/>
    </source>
</evidence>